<name>A0A0L6USV3_9BASI</name>
<dbReference type="EMBL" id="LAVV01008927">
    <property type="protein sequence ID" value="KNZ51623.1"/>
    <property type="molecule type" value="Genomic_DNA"/>
</dbReference>
<proteinExistence type="predicted"/>
<dbReference type="AlphaFoldDB" id="A0A0L6USV3"/>
<organism evidence="2 3">
    <name type="scientific">Puccinia sorghi</name>
    <dbReference type="NCBI Taxonomy" id="27349"/>
    <lineage>
        <taxon>Eukaryota</taxon>
        <taxon>Fungi</taxon>
        <taxon>Dikarya</taxon>
        <taxon>Basidiomycota</taxon>
        <taxon>Pucciniomycotina</taxon>
        <taxon>Pucciniomycetes</taxon>
        <taxon>Pucciniales</taxon>
        <taxon>Pucciniaceae</taxon>
        <taxon>Puccinia</taxon>
    </lineage>
</organism>
<feature type="region of interest" description="Disordered" evidence="1">
    <location>
        <begin position="66"/>
        <end position="85"/>
    </location>
</feature>
<reference evidence="2 3" key="1">
    <citation type="submission" date="2015-08" db="EMBL/GenBank/DDBJ databases">
        <title>Next Generation Sequencing and Analysis of the Genome of Puccinia sorghi L Schw, the Causal Agent of Maize Common Rust.</title>
        <authorList>
            <person name="Rochi L."/>
            <person name="Burguener G."/>
            <person name="Darino M."/>
            <person name="Turjanski A."/>
            <person name="Kreff E."/>
            <person name="Dieguez M.J."/>
            <person name="Sacco F."/>
        </authorList>
    </citation>
    <scope>NUCLEOTIDE SEQUENCE [LARGE SCALE GENOMIC DNA]</scope>
    <source>
        <strain evidence="2 3">RO10H11247</strain>
    </source>
</reference>
<gene>
    <name evidence="2" type="ORF">VP01_3883g1</name>
</gene>
<comment type="caution">
    <text evidence="2">The sequence shown here is derived from an EMBL/GenBank/DDBJ whole genome shotgun (WGS) entry which is preliminary data.</text>
</comment>
<sequence length="133" mass="15301">GTSTTSSGRRNRISLIHTFKREKHKDNKMTATIDGGELLPPSSIIITYILREVQQASFMKRRQEMRRQMKENTPTVKKNRNQQEVMDVDDEITQIANKPLSKIDPGTPVFQPNKSKVRFQNPSTDSQISKFNL</sequence>
<evidence type="ECO:0000313" key="2">
    <source>
        <dbReference type="EMBL" id="KNZ51623.1"/>
    </source>
</evidence>
<dbReference type="Proteomes" id="UP000037035">
    <property type="component" value="Unassembled WGS sequence"/>
</dbReference>
<evidence type="ECO:0000313" key="3">
    <source>
        <dbReference type="Proteomes" id="UP000037035"/>
    </source>
</evidence>
<dbReference type="OrthoDB" id="2507107at2759"/>
<accession>A0A0L6USV3</accession>
<protein>
    <submittedName>
        <fullName evidence="2">Uncharacterized protein</fullName>
    </submittedName>
</protein>
<feature type="non-terminal residue" evidence="2">
    <location>
        <position position="1"/>
    </location>
</feature>
<evidence type="ECO:0000256" key="1">
    <source>
        <dbReference type="SAM" id="MobiDB-lite"/>
    </source>
</evidence>
<keyword evidence="3" id="KW-1185">Reference proteome</keyword>
<dbReference type="VEuPathDB" id="FungiDB:VP01_3883g1"/>
<feature type="region of interest" description="Disordered" evidence="1">
    <location>
        <begin position="98"/>
        <end position="133"/>
    </location>
</feature>
<feature type="compositionally biased region" description="Polar residues" evidence="1">
    <location>
        <begin position="110"/>
        <end position="133"/>
    </location>
</feature>